<organism evidence="1">
    <name type="scientific">Salmonella muenchen</name>
    <dbReference type="NCBI Taxonomy" id="596"/>
    <lineage>
        <taxon>Bacteria</taxon>
        <taxon>Pseudomonadati</taxon>
        <taxon>Pseudomonadota</taxon>
        <taxon>Gammaproteobacteria</taxon>
        <taxon>Enterobacterales</taxon>
        <taxon>Enterobacteriaceae</taxon>
        <taxon>Salmonella</taxon>
    </lineage>
</organism>
<name>A0A735FWR6_SALMU</name>
<sequence>MRQDIPSTLVKNLTKDLVMGINESLYAGAERAFIRAKHDATGHRASILGNMRHWCMNEEFYKSLQANGCTPSPLKGNNLVTGKSGIFNIGRINDNNVSWNNLTRAKTRQRLAEHNRFIESLVQPSLFGDPDDIPTATVFFLARFSGSFSEQPETPLSVELVVPSHDMRSWLFREDIALFLTRYEQAISQSDKALPKLKSNKIKKDGTEE</sequence>
<gene>
    <name evidence="1" type="ORF">G4L24_002607</name>
</gene>
<proteinExistence type="predicted"/>
<dbReference type="AlphaFoldDB" id="A0A735FWR6"/>
<reference evidence="1" key="1">
    <citation type="journal article" date="2018" name="Genome Biol.">
        <title>SKESA: strategic k-mer extension for scrupulous assemblies.</title>
        <authorList>
            <person name="Souvorov A."/>
            <person name="Agarwala R."/>
            <person name="Lipman D.J."/>
        </authorList>
    </citation>
    <scope>NUCLEOTIDE SEQUENCE</scope>
    <source>
        <strain evidence="1">12-0651</strain>
    </source>
</reference>
<accession>A0A735FWR6</accession>
<comment type="caution">
    <text evidence="1">The sequence shown here is derived from an EMBL/GenBank/DDBJ whole genome shotgun (WGS) entry which is preliminary data.</text>
</comment>
<reference evidence="1" key="2">
    <citation type="submission" date="2018-07" db="EMBL/GenBank/DDBJ databases">
        <authorList>
            <consortium name="NCBI Pathogen Detection Project"/>
        </authorList>
    </citation>
    <scope>NUCLEOTIDE SEQUENCE</scope>
    <source>
        <strain evidence="1">12-0651</strain>
    </source>
</reference>
<protein>
    <submittedName>
        <fullName evidence="1">Uncharacterized protein</fullName>
    </submittedName>
</protein>
<dbReference type="EMBL" id="DAASSO010000008">
    <property type="protein sequence ID" value="HAE6849162.1"/>
    <property type="molecule type" value="Genomic_DNA"/>
</dbReference>
<evidence type="ECO:0000313" key="1">
    <source>
        <dbReference type="EMBL" id="HAE6849162.1"/>
    </source>
</evidence>